<dbReference type="PROSITE" id="PS51444">
    <property type="entry name" value="FH2"/>
    <property type="match status" value="1"/>
</dbReference>
<accession>A0A367R988</accession>
<name>A0A367R988_NOSPU</name>
<organism evidence="2 3">
    <name type="scientific">Nostoc punctiforme NIES-2108</name>
    <dbReference type="NCBI Taxonomy" id="1356359"/>
    <lineage>
        <taxon>Bacteria</taxon>
        <taxon>Bacillati</taxon>
        <taxon>Cyanobacteriota</taxon>
        <taxon>Cyanophyceae</taxon>
        <taxon>Nostocales</taxon>
        <taxon>Nostocaceae</taxon>
        <taxon>Nostoc</taxon>
    </lineage>
</organism>
<evidence type="ECO:0000313" key="2">
    <source>
        <dbReference type="EMBL" id="RCJ32094.1"/>
    </source>
</evidence>
<evidence type="ECO:0000313" key="3">
    <source>
        <dbReference type="Proteomes" id="UP000252085"/>
    </source>
</evidence>
<reference evidence="2 3" key="1">
    <citation type="submission" date="2016-04" db="EMBL/GenBank/DDBJ databases">
        <authorList>
            <person name="Evans L.H."/>
            <person name="Alamgir A."/>
            <person name="Owens N."/>
            <person name="Weber N.D."/>
            <person name="Virtaneva K."/>
            <person name="Barbian K."/>
            <person name="Babar A."/>
            <person name="Rosenke K."/>
        </authorList>
    </citation>
    <scope>NUCLEOTIDE SEQUENCE [LARGE SCALE GENOMIC DNA]</scope>
    <source>
        <strain evidence="2">NIES-2108</strain>
    </source>
</reference>
<evidence type="ECO:0000259" key="1">
    <source>
        <dbReference type="PROSITE" id="PS51444"/>
    </source>
</evidence>
<dbReference type="EMBL" id="LXQE01000169">
    <property type="protein sequence ID" value="RCJ32094.1"/>
    <property type="molecule type" value="Genomic_DNA"/>
</dbReference>
<comment type="caution">
    <text evidence="2">The sequence shown here is derived from an EMBL/GenBank/DDBJ whole genome shotgun (WGS) entry which is preliminary data.</text>
</comment>
<dbReference type="InterPro" id="IPR015425">
    <property type="entry name" value="FH2_Formin"/>
</dbReference>
<feature type="domain" description="FH2" evidence="1">
    <location>
        <begin position="1"/>
        <end position="59"/>
    </location>
</feature>
<gene>
    <name evidence="2" type="ORF">A6769_29175</name>
</gene>
<proteinExistence type="predicted"/>
<dbReference type="Proteomes" id="UP000252085">
    <property type="component" value="Unassembled WGS sequence"/>
</dbReference>
<sequence length="59" mass="6848">MASENFKELVNVAIQVATRRNKRMSVFKLDNTYYIVDARGWENGSTYGQYIMTVEPVQN</sequence>
<protein>
    <recommendedName>
        <fullName evidence="1">FH2 domain-containing protein</fullName>
    </recommendedName>
</protein>
<dbReference type="AlphaFoldDB" id="A0A367R988"/>